<protein>
    <recommendedName>
        <fullName evidence="1">Dynein heavy chain linker domain-containing protein</fullName>
    </recommendedName>
</protein>
<dbReference type="GO" id="GO:0045505">
    <property type="term" value="F:dynein intermediate chain binding"/>
    <property type="evidence" value="ECO:0007669"/>
    <property type="project" value="InterPro"/>
</dbReference>
<feature type="domain" description="Dynein heavy chain linker" evidence="1">
    <location>
        <begin position="1"/>
        <end position="149"/>
    </location>
</feature>
<dbReference type="AlphaFoldDB" id="A0A5J4W0Y4"/>
<dbReference type="Gene3D" id="1.10.287.2620">
    <property type="match status" value="1"/>
</dbReference>
<dbReference type="GO" id="GO:0030286">
    <property type="term" value="C:dynein complex"/>
    <property type="evidence" value="ECO:0007669"/>
    <property type="project" value="InterPro"/>
</dbReference>
<proteinExistence type="predicted"/>
<dbReference type="Pfam" id="PF08393">
    <property type="entry name" value="DHC_N2"/>
    <property type="match status" value="1"/>
</dbReference>
<dbReference type="Proteomes" id="UP000324800">
    <property type="component" value="Unassembled WGS sequence"/>
</dbReference>
<sequence length="174" mass="19842">MWTLIDKWDGFVQSVEITSLGRLRLQRLRSKLDSVSKSLLQVETAHKTASAPQTLRKYTSTLFSTVPCLGILTRYTLRERHKQEINKILKISLNDETTIGELVNNGMLLHAQQLDEIAKAADAEYSLEAELRRLEHTWNRAIFEFIPCPLKIKMDEDNLISQQMQSSSGLGKGK</sequence>
<organism evidence="2 3">
    <name type="scientific">Streblomastix strix</name>
    <dbReference type="NCBI Taxonomy" id="222440"/>
    <lineage>
        <taxon>Eukaryota</taxon>
        <taxon>Metamonada</taxon>
        <taxon>Preaxostyla</taxon>
        <taxon>Oxymonadida</taxon>
        <taxon>Streblomastigidae</taxon>
        <taxon>Streblomastix</taxon>
    </lineage>
</organism>
<evidence type="ECO:0000313" key="2">
    <source>
        <dbReference type="EMBL" id="KAA6388601.1"/>
    </source>
</evidence>
<accession>A0A5J4W0Y4</accession>
<evidence type="ECO:0000259" key="1">
    <source>
        <dbReference type="Pfam" id="PF08393"/>
    </source>
</evidence>
<dbReference type="InterPro" id="IPR026983">
    <property type="entry name" value="DHC"/>
</dbReference>
<gene>
    <name evidence="2" type="ORF">EZS28_015872</name>
</gene>
<dbReference type="InterPro" id="IPR013602">
    <property type="entry name" value="Dynein_heavy_linker"/>
</dbReference>
<dbReference type="EMBL" id="SNRW01003918">
    <property type="protein sequence ID" value="KAA6388601.1"/>
    <property type="molecule type" value="Genomic_DNA"/>
</dbReference>
<dbReference type="PANTHER" id="PTHR45703">
    <property type="entry name" value="DYNEIN HEAVY CHAIN"/>
    <property type="match status" value="1"/>
</dbReference>
<evidence type="ECO:0000313" key="3">
    <source>
        <dbReference type="Proteomes" id="UP000324800"/>
    </source>
</evidence>
<comment type="caution">
    <text evidence="2">The sequence shown here is derived from an EMBL/GenBank/DDBJ whole genome shotgun (WGS) entry which is preliminary data.</text>
</comment>
<name>A0A5J4W0Y4_9EUKA</name>
<dbReference type="PANTHER" id="PTHR45703:SF36">
    <property type="entry name" value="DYNEIN HEAVY CHAIN, CYTOPLASMIC"/>
    <property type="match status" value="1"/>
</dbReference>
<dbReference type="GO" id="GO:0051959">
    <property type="term" value="F:dynein light intermediate chain binding"/>
    <property type="evidence" value="ECO:0007669"/>
    <property type="project" value="InterPro"/>
</dbReference>
<dbReference type="GO" id="GO:0007018">
    <property type="term" value="P:microtubule-based movement"/>
    <property type="evidence" value="ECO:0007669"/>
    <property type="project" value="InterPro"/>
</dbReference>
<reference evidence="2 3" key="1">
    <citation type="submission" date="2019-03" db="EMBL/GenBank/DDBJ databases">
        <title>Single cell metagenomics reveals metabolic interactions within the superorganism composed of flagellate Streblomastix strix and complex community of Bacteroidetes bacteria on its surface.</title>
        <authorList>
            <person name="Treitli S.C."/>
            <person name="Kolisko M."/>
            <person name="Husnik F."/>
            <person name="Keeling P."/>
            <person name="Hampl V."/>
        </authorList>
    </citation>
    <scope>NUCLEOTIDE SEQUENCE [LARGE SCALE GENOMIC DNA]</scope>
    <source>
        <strain evidence="2">ST1C</strain>
    </source>
</reference>